<name>A0A318XMA1_9FIRM</name>
<comment type="cofactor">
    <cofactor evidence="9">
        <name>Zn(2+)</name>
        <dbReference type="ChEBI" id="CHEBI:29105"/>
    </cofactor>
    <text evidence="9">Binds 1 zinc ion.</text>
</comment>
<keyword evidence="6 9" id="KW-0255">Endonuclease</keyword>
<dbReference type="EMBL" id="QKMR01000006">
    <property type="protein sequence ID" value="PYG88557.1"/>
    <property type="molecule type" value="Genomic_DNA"/>
</dbReference>
<keyword evidence="7 9" id="KW-0378">Hydrolase</keyword>
<evidence type="ECO:0000256" key="2">
    <source>
        <dbReference type="ARBA" id="ARBA00022517"/>
    </source>
</evidence>
<dbReference type="HAMAP" id="MF_00009">
    <property type="entry name" value="Endoribonucl_YbeY"/>
    <property type="match status" value="1"/>
</dbReference>
<dbReference type="GO" id="GO:0005737">
    <property type="term" value="C:cytoplasm"/>
    <property type="evidence" value="ECO:0007669"/>
    <property type="project" value="UniProtKB-SubCell"/>
</dbReference>
<dbReference type="Pfam" id="PF02130">
    <property type="entry name" value="YbeY"/>
    <property type="match status" value="1"/>
</dbReference>
<keyword evidence="4 9" id="KW-0540">Nuclease</keyword>
<comment type="subcellular location">
    <subcellularLocation>
        <location evidence="9">Cytoplasm</location>
    </subcellularLocation>
</comment>
<keyword evidence="5 9" id="KW-0479">Metal-binding</keyword>
<accession>A0A318XMA1</accession>
<dbReference type="EC" id="3.1.-.-" evidence="9"/>
<organism evidence="10 11">
    <name type="scientific">Ruminiclostridium sufflavum DSM 19573</name>
    <dbReference type="NCBI Taxonomy" id="1121337"/>
    <lineage>
        <taxon>Bacteria</taxon>
        <taxon>Bacillati</taxon>
        <taxon>Bacillota</taxon>
        <taxon>Clostridia</taxon>
        <taxon>Eubacteriales</taxon>
        <taxon>Oscillospiraceae</taxon>
        <taxon>Ruminiclostridium</taxon>
    </lineage>
</organism>
<dbReference type="GO" id="GO:0008270">
    <property type="term" value="F:zinc ion binding"/>
    <property type="evidence" value="ECO:0007669"/>
    <property type="project" value="UniProtKB-UniRule"/>
</dbReference>
<comment type="function">
    <text evidence="9">Single strand-specific metallo-endoribonuclease involved in late-stage 70S ribosome quality control and in maturation of the 3' terminus of the 16S rRNA.</text>
</comment>
<dbReference type="InterPro" id="IPR023091">
    <property type="entry name" value="MetalPrtase_cat_dom_sf_prd"/>
</dbReference>
<feature type="binding site" evidence="9">
    <location>
        <position position="130"/>
    </location>
    <ligand>
        <name>Zn(2+)</name>
        <dbReference type="ChEBI" id="CHEBI:29105"/>
        <note>catalytic</note>
    </ligand>
</feature>
<feature type="binding site" evidence="9">
    <location>
        <position position="126"/>
    </location>
    <ligand>
        <name>Zn(2+)</name>
        <dbReference type="ChEBI" id="CHEBI:29105"/>
        <note>catalytic</note>
    </ligand>
</feature>
<comment type="similarity">
    <text evidence="1 9">Belongs to the endoribonuclease YbeY family.</text>
</comment>
<protein>
    <recommendedName>
        <fullName evidence="9">Endoribonuclease YbeY</fullName>
        <ecNumber evidence="9">3.1.-.-</ecNumber>
    </recommendedName>
</protein>
<dbReference type="PANTHER" id="PTHR46986:SF1">
    <property type="entry name" value="ENDORIBONUCLEASE YBEY, CHLOROPLASTIC"/>
    <property type="match status" value="1"/>
</dbReference>
<dbReference type="GO" id="GO:0006364">
    <property type="term" value="P:rRNA processing"/>
    <property type="evidence" value="ECO:0007669"/>
    <property type="project" value="UniProtKB-UniRule"/>
</dbReference>
<dbReference type="RefSeq" id="WP_110461449.1">
    <property type="nucleotide sequence ID" value="NZ_QKMR01000006.1"/>
</dbReference>
<dbReference type="AlphaFoldDB" id="A0A318XMA1"/>
<proteinExistence type="inferred from homology"/>
<keyword evidence="2 9" id="KW-0690">Ribosome biogenesis</keyword>
<reference evidence="10 11" key="1">
    <citation type="submission" date="2018-06" db="EMBL/GenBank/DDBJ databases">
        <title>Genomic Encyclopedia of Type Strains, Phase I: the one thousand microbial genomes (KMG-I) project.</title>
        <authorList>
            <person name="Kyrpides N."/>
        </authorList>
    </citation>
    <scope>NUCLEOTIDE SEQUENCE [LARGE SCALE GENOMIC DNA]</scope>
    <source>
        <strain evidence="10 11">DSM 19573</strain>
    </source>
</reference>
<keyword evidence="8 9" id="KW-0862">Zinc</keyword>
<keyword evidence="11" id="KW-1185">Reference proteome</keyword>
<evidence type="ECO:0000256" key="1">
    <source>
        <dbReference type="ARBA" id="ARBA00010875"/>
    </source>
</evidence>
<keyword evidence="3 9" id="KW-0698">rRNA processing</keyword>
<dbReference type="NCBIfam" id="TIGR00043">
    <property type="entry name" value="rRNA maturation RNase YbeY"/>
    <property type="match status" value="1"/>
</dbReference>
<comment type="caution">
    <text evidence="10">The sequence shown here is derived from an EMBL/GenBank/DDBJ whole genome shotgun (WGS) entry which is preliminary data.</text>
</comment>
<dbReference type="GO" id="GO:0004521">
    <property type="term" value="F:RNA endonuclease activity"/>
    <property type="evidence" value="ECO:0007669"/>
    <property type="project" value="UniProtKB-UniRule"/>
</dbReference>
<dbReference type="PANTHER" id="PTHR46986">
    <property type="entry name" value="ENDORIBONUCLEASE YBEY, CHLOROPLASTIC"/>
    <property type="match status" value="1"/>
</dbReference>
<sequence>MIIIENEQDKVSIHDNINIIIKKVIDLCMKAEKLHKDYEVSVLIVDDEEIRLINKEHRNIDKSTDVLSFPMAEFLNGELISDAGDYDIEFDVLMLGDIIISAETAKRQAMEYEHSFEREMAFLTAHSCFHLLGYDHMEEAEEKVMLVKQEAVLEEIGLTRQT</sequence>
<dbReference type="Proteomes" id="UP000248132">
    <property type="component" value="Unassembled WGS sequence"/>
</dbReference>
<dbReference type="SUPFAM" id="SSF55486">
    <property type="entry name" value="Metalloproteases ('zincins'), catalytic domain"/>
    <property type="match status" value="1"/>
</dbReference>
<keyword evidence="9" id="KW-0963">Cytoplasm</keyword>
<evidence type="ECO:0000256" key="5">
    <source>
        <dbReference type="ARBA" id="ARBA00022723"/>
    </source>
</evidence>
<evidence type="ECO:0000256" key="7">
    <source>
        <dbReference type="ARBA" id="ARBA00022801"/>
    </source>
</evidence>
<dbReference type="OrthoDB" id="9807740at2"/>
<evidence type="ECO:0000313" key="10">
    <source>
        <dbReference type="EMBL" id="PYG88557.1"/>
    </source>
</evidence>
<gene>
    <name evidence="9" type="primary">ybeY</name>
    <name evidence="10" type="ORF">LY28_01408</name>
</gene>
<evidence type="ECO:0000256" key="8">
    <source>
        <dbReference type="ARBA" id="ARBA00022833"/>
    </source>
</evidence>
<dbReference type="Gene3D" id="3.40.390.30">
    <property type="entry name" value="Metalloproteases ('zincins'), catalytic domain"/>
    <property type="match status" value="1"/>
</dbReference>
<evidence type="ECO:0000256" key="4">
    <source>
        <dbReference type="ARBA" id="ARBA00022722"/>
    </source>
</evidence>
<dbReference type="GO" id="GO:0004222">
    <property type="term" value="F:metalloendopeptidase activity"/>
    <property type="evidence" value="ECO:0007669"/>
    <property type="project" value="InterPro"/>
</dbReference>
<dbReference type="InterPro" id="IPR002036">
    <property type="entry name" value="YbeY"/>
</dbReference>
<feature type="binding site" evidence="9">
    <location>
        <position position="136"/>
    </location>
    <ligand>
        <name>Zn(2+)</name>
        <dbReference type="ChEBI" id="CHEBI:29105"/>
        <note>catalytic</note>
    </ligand>
</feature>
<evidence type="ECO:0000256" key="3">
    <source>
        <dbReference type="ARBA" id="ARBA00022552"/>
    </source>
</evidence>
<evidence type="ECO:0000256" key="6">
    <source>
        <dbReference type="ARBA" id="ARBA00022759"/>
    </source>
</evidence>
<evidence type="ECO:0000256" key="9">
    <source>
        <dbReference type="HAMAP-Rule" id="MF_00009"/>
    </source>
</evidence>
<evidence type="ECO:0000313" key="11">
    <source>
        <dbReference type="Proteomes" id="UP000248132"/>
    </source>
</evidence>